<comment type="pathway">
    <text evidence="3">Protein modification; protein ubiquitination.</text>
</comment>
<evidence type="ECO:0000256" key="6">
    <source>
        <dbReference type="ARBA" id="ARBA00022490"/>
    </source>
</evidence>
<keyword evidence="11" id="KW-0833">Ubl conjugation pathway</keyword>
<keyword evidence="12" id="KW-0256">Endoplasmic reticulum</keyword>
<feature type="region of interest" description="Disordered" evidence="22">
    <location>
        <begin position="165"/>
        <end position="262"/>
    </location>
</feature>
<keyword evidence="19 21" id="KW-0539">Nucleus</keyword>
<dbReference type="AlphaFoldDB" id="A0A6A4SWP0"/>
<dbReference type="GO" id="GO:0071144">
    <property type="term" value="C:heteromeric SMAD protein complex"/>
    <property type="evidence" value="ECO:0007669"/>
    <property type="project" value="TreeGrafter"/>
</dbReference>
<sequence length="1150" mass="126218">MTSMSSLFSFTSPAVKRLLGWKQGDEEEKWAEKAVDALVKKLKKKKGAMEDLEKALSCPGQPSKCVTIPRSLDGRLQVSHRKGLPHVIYCRVWRWPDLQSHHELKPLEVCEYPFGSKQKEVCINPYHYKRVESPVLPPVLVPRHSEFNPQHSLLVQFRNLTHNEPHMPLNATFPESFQQPHSGGGSSSGGGGGGGGSFPISPNSPYPPSPASSATYPNSPASSGPSSPFQLPADTPPPAYMPPDEQLGQESQSMETSSSLVPQNMARGDVQPVEYEEPSHWCSIVYYELNNRVGEAYHASSTSVLVDGFTDPSNNKNRFCLGLLSNVNRNSTIENTRRHIGKGVHLYYVGGEVYAECLSDTSIFVQSRNCNYHHGFHPTTVCKIPSGCSLKIFNNQEFAQLLAQSVNHGFEAVYELTKMCTIRMSFVKGWGAEYHRQDVTSTPCWIEVHLHGPLQWLDKVLTQMERPPWNRRNGVAGEETETAAGKETVVGSTEEQVARRHRVVSVAESKMVRAALVTATSLALTGAVVAHAYLLKHQFYPTVVYLTKSSPSMAVLYIQAFVLVFLLGKFMRKVFFGTLRAAEMEHLIERSWYAVTETCLAFTVFRDDFSPRFVALFTLLLFLKCFHWLAEDRVDFMERSPNISWVFHFRVLSLMGLLAVLDFLFVNHACHSIITRGASVQLVFGFEYAILMTMVLTTFIKYVLHTVDLQSENPWDNKAVYMLYTELFTGFIKVLLYIAFMTIMIKVHTFPLFAIRPMYLAMRQFKKAVTDAIMSRRAIRNMNTLYPDATPEDLQASDNVCIICREEMVTGAKKLPCNHIFHSSCLRSWFQRQQTCPTCRMDVLRASNNNPTPAPAQAPPPAPAAPANAPAAPPVNVAPGMLPGFPPGIFPFWGPFPAVPPPPPPPAGAAAGEAPGATDAPHSSTEATQAAGTSQPTSSTADTSAAAAAPGSAIPGFPFSFPPPPFPTAPWLPMPPPPPFVSSMPPPPPSLARMSEEELRELEAEGRRGLEARLQCLQNIHTLLDAAMLNIHHYLSTVATLTPPRAEGSTGEASGTNPSASSPAAGSSTESPSQETDSPSLDQVNGATVSSQPADSTSAALETERKEKMDDEAAEDDDVDGGEPSAAELRRRRLRKLESASSSSSPPPDN</sequence>
<dbReference type="GO" id="GO:0070411">
    <property type="term" value="F:I-SMAD binding"/>
    <property type="evidence" value="ECO:0007669"/>
    <property type="project" value="TreeGrafter"/>
</dbReference>
<dbReference type="PROSITE" id="PS50089">
    <property type="entry name" value="ZF_RING_2"/>
    <property type="match status" value="1"/>
</dbReference>
<dbReference type="Gene3D" id="3.90.520.10">
    <property type="entry name" value="SMAD MH1 domain"/>
    <property type="match status" value="1"/>
</dbReference>
<dbReference type="InterPro" id="IPR013019">
    <property type="entry name" value="MAD_homology_MH1"/>
</dbReference>
<evidence type="ECO:0000256" key="15">
    <source>
        <dbReference type="ARBA" id="ARBA00023015"/>
    </source>
</evidence>
<dbReference type="GO" id="GO:0009953">
    <property type="term" value="P:dorsal/ventral pattern formation"/>
    <property type="evidence" value="ECO:0007669"/>
    <property type="project" value="UniProtKB-ARBA"/>
</dbReference>
<dbReference type="GO" id="GO:0008270">
    <property type="term" value="F:zinc ion binding"/>
    <property type="evidence" value="ECO:0007669"/>
    <property type="project" value="UniProtKB-KW"/>
</dbReference>
<evidence type="ECO:0000313" key="28">
    <source>
        <dbReference type="Proteomes" id="UP000438429"/>
    </source>
</evidence>
<feature type="compositionally biased region" description="Acidic residues" evidence="22">
    <location>
        <begin position="1112"/>
        <end position="1121"/>
    </location>
</feature>
<dbReference type="GO" id="GO:0007179">
    <property type="term" value="P:transforming growth factor beta receptor signaling pathway"/>
    <property type="evidence" value="ECO:0007669"/>
    <property type="project" value="TreeGrafter"/>
</dbReference>
<dbReference type="SUPFAM" id="SSF56366">
    <property type="entry name" value="SMAD MH1 domain"/>
    <property type="match status" value="1"/>
</dbReference>
<evidence type="ECO:0000256" key="4">
    <source>
        <dbReference type="ARBA" id="ARBA00005545"/>
    </source>
</evidence>
<evidence type="ECO:0000256" key="17">
    <source>
        <dbReference type="ARBA" id="ARBA00023136"/>
    </source>
</evidence>
<dbReference type="GO" id="GO:0060395">
    <property type="term" value="P:SMAD protein signal transduction"/>
    <property type="evidence" value="ECO:0007669"/>
    <property type="project" value="TreeGrafter"/>
</dbReference>
<feature type="transmembrane region" description="Helical" evidence="23">
    <location>
        <begin position="734"/>
        <end position="755"/>
    </location>
</feature>
<evidence type="ECO:0000256" key="14">
    <source>
        <dbReference type="ARBA" id="ARBA00022989"/>
    </source>
</evidence>
<evidence type="ECO:0000256" key="11">
    <source>
        <dbReference type="ARBA" id="ARBA00022786"/>
    </source>
</evidence>
<dbReference type="GO" id="GO:0044322">
    <property type="term" value="C:endoplasmic reticulum quality control compartment"/>
    <property type="evidence" value="ECO:0007669"/>
    <property type="project" value="UniProtKB-ARBA"/>
</dbReference>
<feature type="compositionally biased region" description="Low complexity" evidence="22">
    <location>
        <begin position="211"/>
        <end position="228"/>
    </location>
</feature>
<dbReference type="SMART" id="SM00523">
    <property type="entry name" value="DWA"/>
    <property type="match status" value="1"/>
</dbReference>
<dbReference type="InterPro" id="IPR013790">
    <property type="entry name" value="Dwarfin"/>
</dbReference>
<feature type="compositionally biased region" description="Low complexity" evidence="22">
    <location>
        <begin position="933"/>
        <end position="949"/>
    </location>
</feature>
<evidence type="ECO:0000256" key="20">
    <source>
        <dbReference type="PROSITE-ProRule" id="PRU00175"/>
    </source>
</evidence>
<evidence type="ECO:0000256" key="12">
    <source>
        <dbReference type="ARBA" id="ARBA00022824"/>
    </source>
</evidence>
<evidence type="ECO:0000256" key="13">
    <source>
        <dbReference type="ARBA" id="ARBA00022833"/>
    </source>
</evidence>
<feature type="domain" description="MH1" evidence="25">
    <location>
        <begin position="13"/>
        <end position="137"/>
    </location>
</feature>
<dbReference type="SUPFAM" id="SSF49879">
    <property type="entry name" value="SMAD/FHA domain"/>
    <property type="match status" value="1"/>
</dbReference>
<keyword evidence="14 23" id="KW-1133">Transmembrane helix</keyword>
<dbReference type="GO" id="GO:0030154">
    <property type="term" value="P:cell differentiation"/>
    <property type="evidence" value="ECO:0007669"/>
    <property type="project" value="TreeGrafter"/>
</dbReference>
<proteinExistence type="inferred from homology"/>
<feature type="compositionally biased region" description="Basic and acidic residues" evidence="22">
    <location>
        <begin position="1102"/>
        <end position="1111"/>
    </location>
</feature>
<evidence type="ECO:0000259" key="26">
    <source>
        <dbReference type="PROSITE" id="PS51076"/>
    </source>
</evidence>
<accession>A0A6A4SWP0</accession>
<dbReference type="InterPro" id="IPR001132">
    <property type="entry name" value="SMAD_dom_Dwarfin-type"/>
</dbReference>
<gene>
    <name evidence="27" type="ORF">F2P81_007911</name>
</gene>
<dbReference type="InterPro" id="IPR008984">
    <property type="entry name" value="SMAD_FHA_dom_sf"/>
</dbReference>
<dbReference type="GO" id="GO:0000978">
    <property type="term" value="F:RNA polymerase II cis-regulatory region sequence-specific DNA binding"/>
    <property type="evidence" value="ECO:0007669"/>
    <property type="project" value="TreeGrafter"/>
</dbReference>
<comment type="subcellular location">
    <subcellularLocation>
        <location evidence="21">Cytoplasm</location>
    </subcellularLocation>
    <subcellularLocation>
        <location evidence="21">Nucleus</location>
    </subcellularLocation>
    <subcellularLocation>
        <location evidence="2">Endoplasmic reticulum membrane</location>
        <topology evidence="2">Multi-pass membrane protein</topology>
    </subcellularLocation>
</comment>
<dbReference type="InterPro" id="IPR001841">
    <property type="entry name" value="Znf_RING"/>
</dbReference>
<dbReference type="PANTHER" id="PTHR13703">
    <property type="entry name" value="SMAD"/>
    <property type="match status" value="1"/>
</dbReference>
<evidence type="ECO:0000256" key="10">
    <source>
        <dbReference type="ARBA" id="ARBA00022771"/>
    </source>
</evidence>
<dbReference type="InterPro" id="IPR003619">
    <property type="entry name" value="MAD_homology1_Dwarfin-type"/>
</dbReference>
<dbReference type="InterPro" id="IPR013083">
    <property type="entry name" value="Znf_RING/FYVE/PHD"/>
</dbReference>
<feature type="transmembrane region" description="Helical" evidence="23">
    <location>
        <begin position="554"/>
        <end position="571"/>
    </location>
</feature>
<feature type="compositionally biased region" description="Low complexity" evidence="22">
    <location>
        <begin position="908"/>
        <end position="921"/>
    </location>
</feature>
<evidence type="ECO:0000256" key="7">
    <source>
        <dbReference type="ARBA" id="ARBA00022679"/>
    </source>
</evidence>
<dbReference type="GO" id="GO:0009653">
    <property type="term" value="P:anatomical structure morphogenesis"/>
    <property type="evidence" value="ECO:0007669"/>
    <property type="project" value="TreeGrafter"/>
</dbReference>
<keyword evidence="6 21" id="KW-0963">Cytoplasm</keyword>
<comment type="similarity">
    <text evidence="5">Belongs to the HRD1 family.</text>
</comment>
<evidence type="ECO:0000256" key="21">
    <source>
        <dbReference type="RuleBase" id="RU361195"/>
    </source>
</evidence>
<keyword evidence="18 21" id="KW-0804">Transcription</keyword>
<dbReference type="GO" id="GO:0061630">
    <property type="term" value="F:ubiquitin protein ligase activity"/>
    <property type="evidence" value="ECO:0007669"/>
    <property type="project" value="UniProtKB-EC"/>
</dbReference>
<evidence type="ECO:0000256" key="5">
    <source>
        <dbReference type="ARBA" id="ARBA00010089"/>
    </source>
</evidence>
<comment type="catalytic activity">
    <reaction evidence="1">
        <text>S-ubiquitinyl-[E2 ubiquitin-conjugating enzyme]-L-cysteine + [acceptor protein]-L-lysine = [E2 ubiquitin-conjugating enzyme]-L-cysteine + N(6)-ubiquitinyl-[acceptor protein]-L-lysine.</text>
        <dbReference type="EC" id="2.3.2.27"/>
    </reaction>
</comment>
<feature type="region of interest" description="Disordered" evidence="22">
    <location>
        <begin position="850"/>
        <end position="870"/>
    </location>
</feature>
<reference evidence="27 28" key="1">
    <citation type="submission" date="2019-06" db="EMBL/GenBank/DDBJ databases">
        <title>Draft genomes of female and male turbot (Scophthalmus maximus).</title>
        <authorList>
            <person name="Xu H."/>
            <person name="Xu X.-W."/>
            <person name="Shao C."/>
            <person name="Chen S."/>
        </authorList>
    </citation>
    <scope>NUCLEOTIDE SEQUENCE [LARGE SCALE GENOMIC DNA]</scope>
    <source>
        <strain evidence="27">Ysfricsl-2016a</strain>
        <tissue evidence="27">Blood</tissue>
    </source>
</reference>
<feature type="transmembrane region" description="Helical" evidence="23">
    <location>
        <begin position="613"/>
        <end position="630"/>
    </location>
</feature>
<keyword evidence="9" id="KW-0479">Metal-binding</keyword>
<dbReference type="GO" id="GO:0000981">
    <property type="term" value="F:DNA-binding transcription factor activity, RNA polymerase II-specific"/>
    <property type="evidence" value="ECO:0007669"/>
    <property type="project" value="TreeGrafter"/>
</dbReference>
<evidence type="ECO:0000256" key="9">
    <source>
        <dbReference type="ARBA" id="ARBA00022723"/>
    </source>
</evidence>
<feature type="compositionally biased region" description="Polar residues" evidence="22">
    <location>
        <begin position="922"/>
        <end position="932"/>
    </location>
</feature>
<dbReference type="Pfam" id="PF13639">
    <property type="entry name" value="zf-RING_2"/>
    <property type="match status" value="1"/>
</dbReference>
<feature type="domain" description="MH2" evidence="26">
    <location>
        <begin position="281"/>
        <end position="476"/>
    </location>
</feature>
<keyword evidence="7" id="KW-0808">Transferase</keyword>
<feature type="compositionally biased region" description="Low complexity" evidence="22">
    <location>
        <begin position="1053"/>
        <end position="1073"/>
    </location>
</feature>
<feature type="compositionally biased region" description="Polar residues" evidence="22">
    <location>
        <begin position="1074"/>
        <end position="1100"/>
    </location>
</feature>
<evidence type="ECO:0000256" key="23">
    <source>
        <dbReference type="SAM" id="Phobius"/>
    </source>
</evidence>
<keyword evidence="16" id="KW-0238">DNA-binding</keyword>
<dbReference type="InterPro" id="IPR036578">
    <property type="entry name" value="SMAD_MH1_sf"/>
</dbReference>
<dbReference type="Gene3D" id="2.60.200.10">
    <property type="match status" value="1"/>
</dbReference>
<dbReference type="Pfam" id="PF25563">
    <property type="entry name" value="TPR_SYVN1_N"/>
    <property type="match status" value="1"/>
</dbReference>
<dbReference type="GO" id="GO:0009880">
    <property type="term" value="P:embryonic pattern specification"/>
    <property type="evidence" value="ECO:0007669"/>
    <property type="project" value="UniProtKB-ARBA"/>
</dbReference>
<name>A0A6A4SWP0_SCOMX</name>
<comment type="caution">
    <text evidence="27">The sequence shown here is derived from an EMBL/GenBank/DDBJ whole genome shotgun (WGS) entry which is preliminary data.</text>
</comment>
<feature type="region of interest" description="Disordered" evidence="22">
    <location>
        <begin position="901"/>
        <end position="949"/>
    </location>
</feature>
<keyword evidence="15 21" id="KW-0805">Transcription regulation</keyword>
<protein>
    <recommendedName>
        <fullName evidence="21">Mothers against decapentaplegic homolog</fullName>
        <shortName evidence="21">MAD homolog</shortName>
        <shortName evidence="21">Mothers against DPP homolog</shortName>
    </recommendedName>
    <alternativeName>
        <fullName evidence="21">SMAD family member</fullName>
    </alternativeName>
</protein>
<dbReference type="CDD" id="cd16479">
    <property type="entry name" value="RING-H2_synoviolin"/>
    <property type="match status" value="1"/>
</dbReference>
<evidence type="ECO:0000259" key="25">
    <source>
        <dbReference type="PROSITE" id="PS51075"/>
    </source>
</evidence>
<dbReference type="PANTHER" id="PTHR13703:SF36">
    <property type="entry name" value="MOTHERS AGAINST DECAPENTAPLEGIC HOMOLOG 5"/>
    <property type="match status" value="1"/>
</dbReference>
<dbReference type="FunFam" id="2.60.200.10:FF:000001">
    <property type="entry name" value="Mothers against decapentaplegic homolog"/>
    <property type="match status" value="1"/>
</dbReference>
<feature type="compositionally biased region" description="Pro residues" evidence="22">
    <location>
        <begin position="852"/>
        <end position="864"/>
    </location>
</feature>
<dbReference type="SUPFAM" id="SSF57850">
    <property type="entry name" value="RING/U-box"/>
    <property type="match status" value="1"/>
</dbReference>
<dbReference type="SMART" id="SM00524">
    <property type="entry name" value="DWB"/>
    <property type="match status" value="1"/>
</dbReference>
<evidence type="ECO:0000256" key="22">
    <source>
        <dbReference type="SAM" id="MobiDB-lite"/>
    </source>
</evidence>
<dbReference type="Pfam" id="PF03165">
    <property type="entry name" value="MH1"/>
    <property type="match status" value="1"/>
</dbReference>
<evidence type="ECO:0000256" key="16">
    <source>
        <dbReference type="ARBA" id="ARBA00023125"/>
    </source>
</evidence>
<dbReference type="GO" id="GO:0005789">
    <property type="term" value="C:endoplasmic reticulum membrane"/>
    <property type="evidence" value="ECO:0007669"/>
    <property type="project" value="UniProtKB-SubCell"/>
</dbReference>
<evidence type="ECO:0000313" key="27">
    <source>
        <dbReference type="EMBL" id="KAF0039676.1"/>
    </source>
</evidence>
<evidence type="ECO:0000256" key="18">
    <source>
        <dbReference type="ARBA" id="ARBA00023163"/>
    </source>
</evidence>
<feature type="domain" description="RING-type" evidence="24">
    <location>
        <begin position="801"/>
        <end position="840"/>
    </location>
</feature>
<evidence type="ECO:0000256" key="19">
    <source>
        <dbReference type="ARBA" id="ARBA00023242"/>
    </source>
</evidence>
<keyword evidence="17 23" id="KW-0472">Membrane</keyword>
<evidence type="ECO:0000259" key="24">
    <source>
        <dbReference type="PROSITE" id="PS50089"/>
    </source>
</evidence>
<dbReference type="GO" id="GO:0030509">
    <property type="term" value="P:BMP signaling pathway"/>
    <property type="evidence" value="ECO:0007669"/>
    <property type="project" value="TreeGrafter"/>
</dbReference>
<dbReference type="Proteomes" id="UP000438429">
    <property type="component" value="Unassembled WGS sequence"/>
</dbReference>
<organism evidence="27 28">
    <name type="scientific">Scophthalmus maximus</name>
    <name type="common">Turbot</name>
    <name type="synonym">Psetta maxima</name>
    <dbReference type="NCBI Taxonomy" id="52904"/>
    <lineage>
        <taxon>Eukaryota</taxon>
        <taxon>Metazoa</taxon>
        <taxon>Chordata</taxon>
        <taxon>Craniata</taxon>
        <taxon>Vertebrata</taxon>
        <taxon>Euteleostomi</taxon>
        <taxon>Actinopterygii</taxon>
        <taxon>Neopterygii</taxon>
        <taxon>Teleostei</taxon>
        <taxon>Neoteleostei</taxon>
        <taxon>Acanthomorphata</taxon>
        <taxon>Carangaria</taxon>
        <taxon>Pleuronectiformes</taxon>
        <taxon>Pleuronectoidei</taxon>
        <taxon>Scophthalmidae</taxon>
        <taxon>Scophthalmus</taxon>
    </lineage>
</organism>
<dbReference type="InterPro" id="IPR017855">
    <property type="entry name" value="SMAD-like_dom_sf"/>
</dbReference>
<evidence type="ECO:0000256" key="1">
    <source>
        <dbReference type="ARBA" id="ARBA00000900"/>
    </source>
</evidence>
<dbReference type="InterPro" id="IPR058051">
    <property type="entry name" value="Znf_RING_synoviolin"/>
</dbReference>
<dbReference type="CDD" id="cd10490">
    <property type="entry name" value="MH1_SMAD_1_5_9"/>
    <property type="match status" value="1"/>
</dbReference>
<evidence type="ECO:0000256" key="3">
    <source>
        <dbReference type="ARBA" id="ARBA00004906"/>
    </source>
</evidence>
<keyword evidence="8 23" id="KW-0812">Transmembrane</keyword>
<evidence type="ECO:0000256" key="8">
    <source>
        <dbReference type="ARBA" id="ARBA00022692"/>
    </source>
</evidence>
<feature type="region of interest" description="Disordered" evidence="22">
    <location>
        <begin position="1043"/>
        <end position="1150"/>
    </location>
</feature>
<dbReference type="GO" id="GO:0050821">
    <property type="term" value="P:protein stabilization"/>
    <property type="evidence" value="ECO:0007669"/>
    <property type="project" value="UniProtKB-ARBA"/>
</dbReference>
<keyword evidence="13" id="KW-0862">Zinc</keyword>
<dbReference type="FunFam" id="3.30.40.10:FF:000088">
    <property type="entry name" value="E3 ubiquitin-protein ligase synoviolin"/>
    <property type="match status" value="1"/>
</dbReference>
<feature type="transmembrane region" description="Helical" evidence="23">
    <location>
        <begin position="650"/>
        <end position="670"/>
    </location>
</feature>
<feature type="transmembrane region" description="Helical" evidence="23">
    <location>
        <begin position="514"/>
        <end position="534"/>
    </location>
</feature>
<comment type="similarity">
    <text evidence="4 21">Belongs to the dwarfin/SMAD family.</text>
</comment>
<dbReference type="PROSITE" id="PS51076">
    <property type="entry name" value="MH2"/>
    <property type="match status" value="1"/>
</dbReference>
<dbReference type="PROSITE" id="PS51075">
    <property type="entry name" value="MH1"/>
    <property type="match status" value="1"/>
</dbReference>
<dbReference type="FunFam" id="3.90.520.10:FF:000001">
    <property type="entry name" value="Mothers against decapentaplegic homolog"/>
    <property type="match status" value="1"/>
</dbReference>
<dbReference type="SMART" id="SM00184">
    <property type="entry name" value="RING"/>
    <property type="match status" value="1"/>
</dbReference>
<keyword evidence="10 20" id="KW-0863">Zinc-finger</keyword>
<dbReference type="InterPro" id="IPR057992">
    <property type="entry name" value="TPR_SYVN1_N"/>
</dbReference>
<feature type="compositionally biased region" description="Gly residues" evidence="22">
    <location>
        <begin position="182"/>
        <end position="197"/>
    </location>
</feature>
<feature type="transmembrane region" description="Helical" evidence="23">
    <location>
        <begin position="682"/>
        <end position="704"/>
    </location>
</feature>
<evidence type="ECO:0000256" key="2">
    <source>
        <dbReference type="ARBA" id="ARBA00004477"/>
    </source>
</evidence>
<dbReference type="GO" id="GO:1902236">
    <property type="term" value="P:negative regulation of endoplasmic reticulum stress-induced intrinsic apoptotic signaling pathway"/>
    <property type="evidence" value="ECO:0007669"/>
    <property type="project" value="UniProtKB-ARBA"/>
</dbReference>
<dbReference type="EMBL" id="VEVO01000007">
    <property type="protein sequence ID" value="KAF0039676.1"/>
    <property type="molecule type" value="Genomic_DNA"/>
</dbReference>
<feature type="compositionally biased region" description="Polar residues" evidence="22">
    <location>
        <begin position="248"/>
        <end position="262"/>
    </location>
</feature>
<dbReference type="Gene3D" id="3.30.40.10">
    <property type="entry name" value="Zinc/RING finger domain, C3HC4 (zinc finger)"/>
    <property type="match status" value="1"/>
</dbReference>
<dbReference type="CDD" id="cd10497">
    <property type="entry name" value="MH2_SMAD_1_5_9"/>
    <property type="match status" value="1"/>
</dbReference>
<dbReference type="Pfam" id="PF03166">
    <property type="entry name" value="MH2"/>
    <property type="match status" value="1"/>
</dbReference>